<evidence type="ECO:0000256" key="1">
    <source>
        <dbReference type="SAM" id="Phobius"/>
    </source>
</evidence>
<proteinExistence type="predicted"/>
<keyword evidence="1" id="KW-0812">Transmembrane</keyword>
<dbReference type="Proteomes" id="UP001467690">
    <property type="component" value="Unassembled WGS sequence"/>
</dbReference>
<evidence type="ECO:0000313" key="2">
    <source>
        <dbReference type="EMBL" id="MER2494135.1"/>
    </source>
</evidence>
<protein>
    <submittedName>
        <fullName evidence="2">Uncharacterized protein</fullName>
    </submittedName>
</protein>
<comment type="caution">
    <text evidence="2">The sequence shown here is derived from an EMBL/GenBank/DDBJ whole genome shotgun (WGS) entry which is preliminary data.</text>
</comment>
<dbReference type="RefSeq" id="WP_350403153.1">
    <property type="nucleotide sequence ID" value="NZ_JBELOE010000284.1"/>
</dbReference>
<feature type="transmembrane region" description="Helical" evidence="1">
    <location>
        <begin position="33"/>
        <end position="52"/>
    </location>
</feature>
<keyword evidence="1" id="KW-0472">Membrane</keyword>
<name>A0ABV1RN64_9ALTE</name>
<accession>A0ABV1RN64</accession>
<gene>
    <name evidence="2" type="ORF">ABS311_19845</name>
</gene>
<sequence length="63" mass="7608">MKTERLKFITYLLILIFIVRIQLNDQPYAISNLYELISTALLFCIWISITLYEKWHDSRTLEV</sequence>
<keyword evidence="1" id="KW-1133">Transmembrane helix</keyword>
<dbReference type="EMBL" id="JBELOE010000284">
    <property type="protein sequence ID" value="MER2494135.1"/>
    <property type="molecule type" value="Genomic_DNA"/>
</dbReference>
<evidence type="ECO:0000313" key="3">
    <source>
        <dbReference type="Proteomes" id="UP001467690"/>
    </source>
</evidence>
<organism evidence="2 3">
    <name type="scientific">Catenovulum sediminis</name>
    <dbReference type="NCBI Taxonomy" id="1740262"/>
    <lineage>
        <taxon>Bacteria</taxon>
        <taxon>Pseudomonadati</taxon>
        <taxon>Pseudomonadota</taxon>
        <taxon>Gammaproteobacteria</taxon>
        <taxon>Alteromonadales</taxon>
        <taxon>Alteromonadaceae</taxon>
        <taxon>Catenovulum</taxon>
    </lineage>
</organism>
<keyword evidence="3" id="KW-1185">Reference proteome</keyword>
<reference evidence="2 3" key="1">
    <citation type="submission" date="2024-06" db="EMBL/GenBank/DDBJ databases">
        <authorList>
            <person name="Chen R.Y."/>
        </authorList>
    </citation>
    <scope>NUCLEOTIDE SEQUENCE [LARGE SCALE GENOMIC DNA]</scope>
    <source>
        <strain evidence="2 3">D2</strain>
    </source>
</reference>